<protein>
    <submittedName>
        <fullName evidence="2">Uncharacterized protein</fullName>
    </submittedName>
</protein>
<sequence length="174" mass="19913">MKTLEIKETKSSPGDKDVLRPETNHYTASCPSLNTVDQRLELMRNNVWLSDLCLKPHKPYKPPAQEGCSETSHHAALCPKIVNTLRTKQKIEENSIKTIYQELTTFDQIHVSSRIRESVAKRPKKCDTAMKTREIGETKPSPNVHLYSVKETIAVTRRRINIGFAADKQKSQKW</sequence>
<feature type="compositionally biased region" description="Basic and acidic residues" evidence="1">
    <location>
        <begin position="1"/>
        <end position="23"/>
    </location>
</feature>
<proteinExistence type="predicted"/>
<dbReference type="EMBL" id="AZBU02000006">
    <property type="protein sequence ID" value="TKR71849.1"/>
    <property type="molecule type" value="Genomic_DNA"/>
</dbReference>
<organism evidence="2 3">
    <name type="scientific">Steinernema carpocapsae</name>
    <name type="common">Entomopathogenic nematode</name>
    <dbReference type="NCBI Taxonomy" id="34508"/>
    <lineage>
        <taxon>Eukaryota</taxon>
        <taxon>Metazoa</taxon>
        <taxon>Ecdysozoa</taxon>
        <taxon>Nematoda</taxon>
        <taxon>Chromadorea</taxon>
        <taxon>Rhabditida</taxon>
        <taxon>Tylenchina</taxon>
        <taxon>Panagrolaimomorpha</taxon>
        <taxon>Strongyloidoidea</taxon>
        <taxon>Steinernematidae</taxon>
        <taxon>Steinernema</taxon>
    </lineage>
</organism>
<evidence type="ECO:0000313" key="3">
    <source>
        <dbReference type="Proteomes" id="UP000298663"/>
    </source>
</evidence>
<reference evidence="2 3" key="1">
    <citation type="journal article" date="2015" name="Genome Biol.">
        <title>Comparative genomics of Steinernema reveals deeply conserved gene regulatory networks.</title>
        <authorList>
            <person name="Dillman A.R."/>
            <person name="Macchietto M."/>
            <person name="Porter C.F."/>
            <person name="Rogers A."/>
            <person name="Williams B."/>
            <person name="Antoshechkin I."/>
            <person name="Lee M.M."/>
            <person name="Goodwin Z."/>
            <person name="Lu X."/>
            <person name="Lewis E.E."/>
            <person name="Goodrich-Blair H."/>
            <person name="Stock S.P."/>
            <person name="Adams B.J."/>
            <person name="Sternberg P.W."/>
            <person name="Mortazavi A."/>
        </authorList>
    </citation>
    <scope>NUCLEOTIDE SEQUENCE [LARGE SCALE GENOMIC DNA]</scope>
    <source>
        <strain evidence="2 3">ALL</strain>
    </source>
</reference>
<name>A0A4U5MQB9_STECR</name>
<gene>
    <name evidence="2" type="ORF">L596_019382</name>
</gene>
<evidence type="ECO:0000313" key="2">
    <source>
        <dbReference type="EMBL" id="TKR71849.1"/>
    </source>
</evidence>
<feature type="region of interest" description="Disordered" evidence="1">
    <location>
        <begin position="1"/>
        <end position="24"/>
    </location>
</feature>
<evidence type="ECO:0000256" key="1">
    <source>
        <dbReference type="SAM" id="MobiDB-lite"/>
    </source>
</evidence>
<dbReference type="AlphaFoldDB" id="A0A4U5MQB9"/>
<dbReference type="Proteomes" id="UP000298663">
    <property type="component" value="Unassembled WGS sequence"/>
</dbReference>
<keyword evidence="3" id="KW-1185">Reference proteome</keyword>
<comment type="caution">
    <text evidence="2">The sequence shown here is derived from an EMBL/GenBank/DDBJ whole genome shotgun (WGS) entry which is preliminary data.</text>
</comment>
<accession>A0A4U5MQB9</accession>
<reference evidence="2 3" key="2">
    <citation type="journal article" date="2019" name="G3 (Bethesda)">
        <title>Hybrid Assembly of the Genome of the Entomopathogenic Nematode Steinernema carpocapsae Identifies the X-Chromosome.</title>
        <authorList>
            <person name="Serra L."/>
            <person name="Macchietto M."/>
            <person name="Macias-Munoz A."/>
            <person name="McGill C.J."/>
            <person name="Rodriguez I.M."/>
            <person name="Rodriguez B."/>
            <person name="Murad R."/>
            <person name="Mortazavi A."/>
        </authorList>
    </citation>
    <scope>NUCLEOTIDE SEQUENCE [LARGE SCALE GENOMIC DNA]</scope>
    <source>
        <strain evidence="2 3">ALL</strain>
    </source>
</reference>